<reference evidence="2" key="1">
    <citation type="submission" date="2016-10" db="EMBL/GenBank/DDBJ databases">
        <authorList>
            <person name="Varghese N."/>
            <person name="Submissions S."/>
        </authorList>
    </citation>
    <scope>NUCLEOTIDE SEQUENCE [LARGE SCALE GENOMIC DNA]</scope>
    <source>
        <strain evidence="2">DSM 17934</strain>
    </source>
</reference>
<dbReference type="STRING" id="402734.SAMN05660918_2223"/>
<dbReference type="AlphaFoldDB" id="A0A1H6VKH4"/>
<dbReference type="Proteomes" id="UP000199702">
    <property type="component" value="Unassembled WGS sequence"/>
</dbReference>
<organism evidence="1 2">
    <name type="scientific">Flavobacterium terrigena</name>
    <dbReference type="NCBI Taxonomy" id="402734"/>
    <lineage>
        <taxon>Bacteria</taxon>
        <taxon>Pseudomonadati</taxon>
        <taxon>Bacteroidota</taxon>
        <taxon>Flavobacteriia</taxon>
        <taxon>Flavobacteriales</taxon>
        <taxon>Flavobacteriaceae</taxon>
        <taxon>Flavobacterium</taxon>
    </lineage>
</organism>
<sequence length="77" mass="8436">MLKNILSLEGAQQLSKNEQKSIKGGLAIDFSKYSSCQYYLFNISQSQCMNLPVYQKPLWNGSTCSATGTGSCNGDNM</sequence>
<dbReference type="OrthoDB" id="1164322at2"/>
<gene>
    <name evidence="1" type="ORF">SAMN05660918_2223</name>
</gene>
<protein>
    <submittedName>
        <fullName evidence="1">Uncharacterized protein</fullName>
    </submittedName>
</protein>
<evidence type="ECO:0000313" key="2">
    <source>
        <dbReference type="Proteomes" id="UP000199702"/>
    </source>
</evidence>
<proteinExistence type="predicted"/>
<evidence type="ECO:0000313" key="1">
    <source>
        <dbReference type="EMBL" id="SEJ03484.1"/>
    </source>
</evidence>
<dbReference type="EMBL" id="FNYA01000005">
    <property type="protein sequence ID" value="SEJ03484.1"/>
    <property type="molecule type" value="Genomic_DNA"/>
</dbReference>
<accession>A0A1H6VKH4</accession>
<name>A0A1H6VKH4_9FLAO</name>
<keyword evidence="2" id="KW-1185">Reference proteome</keyword>
<dbReference type="RefSeq" id="WP_091313158.1">
    <property type="nucleotide sequence ID" value="NZ_CBCSJU010000006.1"/>
</dbReference>